<proteinExistence type="predicted"/>
<name>A0ABZ3J1U0_SPOA4</name>
<evidence type="ECO:0000313" key="2">
    <source>
        <dbReference type="EMBL" id="XFO72165.1"/>
    </source>
</evidence>
<feature type="domain" description="Flavodoxin-like" evidence="1">
    <location>
        <begin position="76"/>
        <end position="229"/>
    </location>
</feature>
<dbReference type="SUPFAM" id="SSF52218">
    <property type="entry name" value="Flavoproteins"/>
    <property type="match status" value="1"/>
</dbReference>
<reference evidence="2" key="1">
    <citation type="submission" date="2024-05" db="EMBL/GenBank/DDBJ databases">
        <title>Isolation and characterization of Sporomusa carbonis sp. nov., a carboxydotrophic hydrogenogen in the genus of Sporomusa isolated from a charcoal burning pile.</title>
        <authorList>
            <person name="Boeer T."/>
            <person name="Rosenbaum F."/>
            <person name="Eysell L."/>
            <person name="Mueller V."/>
            <person name="Daniel R."/>
            <person name="Poehlein A."/>
        </authorList>
    </citation>
    <scope>NUCLEOTIDE SEQUENCE [LARGE SCALE GENOMIC DNA]</scope>
    <source>
        <strain evidence="2">DSM 3132</strain>
    </source>
</reference>
<protein>
    <recommendedName>
        <fullName evidence="1">Flavodoxin-like domain-containing protein</fullName>
    </recommendedName>
</protein>
<dbReference type="InterPro" id="IPR029039">
    <property type="entry name" value="Flavoprotein-like_sf"/>
</dbReference>
<organism evidence="2 3">
    <name type="scientific">Sporomusa acidovorans (strain ATCC 49682 / DSM 3132 / Mol)</name>
    <dbReference type="NCBI Taxonomy" id="1123286"/>
    <lineage>
        <taxon>Bacteria</taxon>
        <taxon>Bacillati</taxon>
        <taxon>Bacillota</taxon>
        <taxon>Negativicutes</taxon>
        <taxon>Selenomonadales</taxon>
        <taxon>Sporomusaceae</taxon>
        <taxon>Sporomusa</taxon>
    </lineage>
</organism>
<accession>A0ABZ3J1U0</accession>
<dbReference type="PANTHER" id="PTHR39201:SF1">
    <property type="entry name" value="FLAVODOXIN-LIKE DOMAIN-CONTAINING PROTEIN"/>
    <property type="match status" value="1"/>
</dbReference>
<evidence type="ECO:0000259" key="1">
    <source>
        <dbReference type="Pfam" id="PF12682"/>
    </source>
</evidence>
<gene>
    <name evidence="2" type="ORF">SPACI_022110</name>
</gene>
<dbReference type="NCBIfam" id="NF005501">
    <property type="entry name" value="PRK07116.1"/>
    <property type="match status" value="1"/>
</dbReference>
<evidence type="ECO:0000313" key="3">
    <source>
        <dbReference type="Proteomes" id="UP000216052"/>
    </source>
</evidence>
<dbReference type="EMBL" id="CP155571">
    <property type="protein sequence ID" value="XFO72165.1"/>
    <property type="molecule type" value="Genomic_DNA"/>
</dbReference>
<keyword evidence="3" id="KW-1185">Reference proteome</keyword>
<sequence length="237" mass="25895">MINVWIMNLKVSFVVKKGAFDMKKMMTLLLSVCILMTFTACGSTKATTSSQSAQSGVATEKPASESTATKVNGNSKILVAYFSCTGNTKALAENAADVLKADLYEIVPEKKYTREDLNYNDESTRATVEQKDNSARPAITGKVSSFEQYDTIVIAYPIWWGQAPRIINTFLESYDFSGKKIIPICTSASSDVGSSADALHTLCSASANWVDGKRFSQSTSKQELEQWFSSHQAQSGK</sequence>
<dbReference type="InterPro" id="IPR008254">
    <property type="entry name" value="Flavodoxin/NO_synth"/>
</dbReference>
<dbReference type="Gene3D" id="3.40.50.360">
    <property type="match status" value="1"/>
</dbReference>
<dbReference type="Pfam" id="PF12682">
    <property type="entry name" value="Flavodoxin_4"/>
    <property type="match status" value="1"/>
</dbReference>
<dbReference type="Proteomes" id="UP000216052">
    <property type="component" value="Chromosome"/>
</dbReference>
<dbReference type="PANTHER" id="PTHR39201">
    <property type="entry name" value="EXPORTED PROTEIN-RELATED"/>
    <property type="match status" value="1"/>
</dbReference>